<comment type="similarity">
    <text evidence="1">Belongs to the NAD(P)-dependent epimerase/dehydratase family.</text>
</comment>
<sequence>MSSYLVTGAAGFIGSKVSEKLLAAGHQVIGIDNLDPVYDLRLKNWRLERLQDFPTFSFYQDSICDRGALDKIAREHRSIDGIINLAAKAGVRDSVSDPWSYYDTNLTGTLNLLEMCRHNDIKKFILASTSSIYGEDAPYPTPETAGSSLPLQPYAASKKAAETLGYSYHYLHGIDVTVLRYFTVYGPAGRPGMSMFRFAKWIMEDHEVMVFGSGEQTRGFTYLDDIASGTILALKPLGYEIINLGGHESISINNLIHKFETIIGKKAAVKYYPENAADMSASWADTSKAQQMLGWKPQVSLDEGLRNVVDWYRQEYDWASQVDTE</sequence>
<dbReference type="OrthoDB" id="9803061at2"/>
<dbReference type="Gene3D" id="3.40.50.720">
    <property type="entry name" value="NAD(P)-binding Rossmann-like Domain"/>
    <property type="match status" value="1"/>
</dbReference>
<dbReference type="AlphaFoldDB" id="A0A347ZQA3"/>
<name>A0A347ZQA3_9CHLR</name>
<dbReference type="Gene3D" id="3.90.25.10">
    <property type="entry name" value="UDP-galactose 4-epimerase, domain 1"/>
    <property type="match status" value="1"/>
</dbReference>
<evidence type="ECO:0000259" key="2">
    <source>
        <dbReference type="Pfam" id="PF01370"/>
    </source>
</evidence>
<dbReference type="InterPro" id="IPR001509">
    <property type="entry name" value="Epimerase_deHydtase"/>
</dbReference>
<dbReference type="EMBL" id="QUMS01000004">
    <property type="protein sequence ID" value="REG06186.1"/>
    <property type="molecule type" value="Genomic_DNA"/>
</dbReference>
<reference evidence="3 4" key="1">
    <citation type="submission" date="2018-08" db="EMBL/GenBank/DDBJ databases">
        <title>Genomic Encyclopedia of Type Strains, Phase IV (KMG-IV): sequencing the most valuable type-strain genomes for metagenomic binning, comparative biology and taxonomic classification.</title>
        <authorList>
            <person name="Goeker M."/>
        </authorList>
    </citation>
    <scope>NUCLEOTIDE SEQUENCE [LARGE SCALE GENOMIC DNA]</scope>
    <source>
        <strain evidence="3 4">DSM 23923</strain>
    </source>
</reference>
<comment type="caution">
    <text evidence="3">The sequence shown here is derived from an EMBL/GenBank/DDBJ whole genome shotgun (WGS) entry which is preliminary data.</text>
</comment>
<dbReference type="InterPro" id="IPR036291">
    <property type="entry name" value="NAD(P)-bd_dom_sf"/>
</dbReference>
<proteinExistence type="inferred from homology"/>
<dbReference type="SUPFAM" id="SSF51735">
    <property type="entry name" value="NAD(P)-binding Rossmann-fold domains"/>
    <property type="match status" value="1"/>
</dbReference>
<dbReference type="Pfam" id="PF01370">
    <property type="entry name" value="Epimerase"/>
    <property type="match status" value="1"/>
</dbReference>
<keyword evidence="4" id="KW-1185">Reference proteome</keyword>
<accession>A0A347ZQA3</accession>
<evidence type="ECO:0000313" key="3">
    <source>
        <dbReference type="EMBL" id="REG06186.1"/>
    </source>
</evidence>
<feature type="domain" description="NAD-dependent epimerase/dehydratase" evidence="2">
    <location>
        <begin position="5"/>
        <end position="245"/>
    </location>
</feature>
<dbReference type="Proteomes" id="UP000256388">
    <property type="component" value="Unassembled WGS sequence"/>
</dbReference>
<dbReference type="PRINTS" id="PR01713">
    <property type="entry name" value="NUCEPIMERASE"/>
</dbReference>
<dbReference type="RefSeq" id="WP_116225886.1">
    <property type="nucleotide sequence ID" value="NZ_AP018437.1"/>
</dbReference>
<evidence type="ECO:0000313" key="4">
    <source>
        <dbReference type="Proteomes" id="UP000256388"/>
    </source>
</evidence>
<organism evidence="3 4">
    <name type="scientific">Pelolinea submarina</name>
    <dbReference type="NCBI Taxonomy" id="913107"/>
    <lineage>
        <taxon>Bacteria</taxon>
        <taxon>Bacillati</taxon>
        <taxon>Chloroflexota</taxon>
        <taxon>Anaerolineae</taxon>
        <taxon>Anaerolineales</taxon>
        <taxon>Anaerolineaceae</taxon>
        <taxon>Pelolinea</taxon>
    </lineage>
</organism>
<dbReference type="PANTHER" id="PTHR43000">
    <property type="entry name" value="DTDP-D-GLUCOSE 4,6-DEHYDRATASE-RELATED"/>
    <property type="match status" value="1"/>
</dbReference>
<gene>
    <name evidence="3" type="ORF">DFR64_2618</name>
</gene>
<evidence type="ECO:0000256" key="1">
    <source>
        <dbReference type="ARBA" id="ARBA00007637"/>
    </source>
</evidence>
<protein>
    <submittedName>
        <fullName evidence="3">Nucleoside-diphosphate-sugar epimerase</fullName>
    </submittedName>
</protein>